<keyword evidence="1" id="KW-1185">Reference proteome</keyword>
<evidence type="ECO:0000313" key="2">
    <source>
        <dbReference type="WBParaSite" id="MhA1_Contig855.frz3.gene17"/>
    </source>
</evidence>
<dbReference type="Proteomes" id="UP000095281">
    <property type="component" value="Unplaced"/>
</dbReference>
<accession>A0A1I8C0P8</accession>
<dbReference type="AlphaFoldDB" id="A0A1I8C0P8"/>
<evidence type="ECO:0000313" key="1">
    <source>
        <dbReference type="Proteomes" id="UP000095281"/>
    </source>
</evidence>
<protein>
    <submittedName>
        <fullName evidence="2">Ubiquinol-cytochrome-c reductase complex assembly factor 2</fullName>
    </submittedName>
</protein>
<organism evidence="1 2">
    <name type="scientific">Meloidogyne hapla</name>
    <name type="common">Root-knot nematode worm</name>
    <dbReference type="NCBI Taxonomy" id="6305"/>
    <lineage>
        <taxon>Eukaryota</taxon>
        <taxon>Metazoa</taxon>
        <taxon>Ecdysozoa</taxon>
        <taxon>Nematoda</taxon>
        <taxon>Chromadorea</taxon>
        <taxon>Rhabditida</taxon>
        <taxon>Tylenchina</taxon>
        <taxon>Tylenchomorpha</taxon>
        <taxon>Tylenchoidea</taxon>
        <taxon>Meloidogynidae</taxon>
        <taxon>Meloidogyninae</taxon>
        <taxon>Meloidogyne</taxon>
    </lineage>
</organism>
<sequence length="135" mass="16477">MGSYLYKFYRRILINWPIDATKSNERNFRFHLEKQLNKAFEPSQSEISTENEERNLNKDVNLFKCKERFEALQRLFNNQHFNQFPLPYKSGANGYRQELIQKFNSDVERKQMGLYNFIPGYKEHLINFLKKIWKK</sequence>
<dbReference type="Pfam" id="PF20180">
    <property type="entry name" value="UQCC2_CBP6"/>
    <property type="match status" value="1"/>
</dbReference>
<name>A0A1I8C0P8_MELHA</name>
<proteinExistence type="predicted"/>
<dbReference type="WBParaSite" id="MhA1_Contig855.frz3.gene17">
    <property type="protein sequence ID" value="MhA1_Contig855.frz3.gene17"/>
    <property type="gene ID" value="MhA1_Contig855.frz3.gene17"/>
</dbReference>
<reference evidence="2" key="1">
    <citation type="submission" date="2016-11" db="UniProtKB">
        <authorList>
            <consortium name="WormBaseParasite"/>
        </authorList>
    </citation>
    <scope>IDENTIFICATION</scope>
</reference>